<dbReference type="PANTHER" id="PTHR31339">
    <property type="entry name" value="PECTIN LYASE-RELATED"/>
    <property type="match status" value="1"/>
</dbReference>
<dbReference type="SUPFAM" id="SSF51126">
    <property type="entry name" value="Pectin lyase-like"/>
    <property type="match status" value="1"/>
</dbReference>
<dbReference type="InterPro" id="IPR000743">
    <property type="entry name" value="Glyco_hydro_28"/>
</dbReference>
<dbReference type="GO" id="GO:0005975">
    <property type="term" value="P:carbohydrate metabolic process"/>
    <property type="evidence" value="ECO:0007669"/>
    <property type="project" value="InterPro"/>
</dbReference>
<dbReference type="InterPro" id="IPR012334">
    <property type="entry name" value="Pectin_lyas_fold"/>
</dbReference>
<keyword evidence="6" id="KW-1185">Reference proteome</keyword>
<dbReference type="GO" id="GO:0004650">
    <property type="term" value="F:polygalacturonase activity"/>
    <property type="evidence" value="ECO:0007669"/>
    <property type="project" value="InterPro"/>
</dbReference>
<protein>
    <recommendedName>
        <fullName evidence="7">Pectate lyase superfamily protein domain-containing protein</fullName>
    </recommendedName>
</protein>
<dbReference type="InterPro" id="IPR011050">
    <property type="entry name" value="Pectin_lyase_fold/virulence"/>
</dbReference>
<dbReference type="SMART" id="SM00710">
    <property type="entry name" value="PbH1"/>
    <property type="match status" value="5"/>
</dbReference>
<keyword evidence="3 4" id="KW-0326">Glycosidase</keyword>
<dbReference type="EMBL" id="NQVE01000156">
    <property type="protein sequence ID" value="RAL43559.1"/>
    <property type="molecule type" value="Genomic_DNA"/>
</dbReference>
<dbReference type="InterPro" id="IPR006626">
    <property type="entry name" value="PbH1"/>
</dbReference>
<evidence type="ECO:0000313" key="6">
    <source>
        <dbReference type="Proteomes" id="UP000249390"/>
    </source>
</evidence>
<reference evidence="5 6" key="1">
    <citation type="submission" date="2018-06" db="EMBL/GenBank/DDBJ databases">
        <title>The Genome of Cuscuta australis (Dodder) Provides Insight into the Evolution of Plant Parasitism.</title>
        <authorList>
            <person name="Liu H."/>
        </authorList>
    </citation>
    <scope>NUCLEOTIDE SEQUENCE [LARGE SCALE GENOMIC DNA]</scope>
    <source>
        <strain evidence="6">cv. Yunnan</strain>
        <tissue evidence="5">Vines</tissue>
    </source>
</reference>
<name>A0A328DH10_9ASTE</name>
<gene>
    <name evidence="5" type="ORF">DM860_012700</name>
</gene>
<dbReference type="AlphaFoldDB" id="A0A328DH10"/>
<keyword evidence="2 4" id="KW-0378">Hydrolase</keyword>
<dbReference type="Pfam" id="PF00295">
    <property type="entry name" value="Glyco_hydro_28"/>
    <property type="match status" value="1"/>
</dbReference>
<proteinExistence type="inferred from homology"/>
<accession>A0A328DH10</accession>
<evidence type="ECO:0008006" key="7">
    <source>
        <dbReference type="Google" id="ProtNLM"/>
    </source>
</evidence>
<evidence type="ECO:0000256" key="4">
    <source>
        <dbReference type="RuleBase" id="RU361169"/>
    </source>
</evidence>
<sequence length="501" mass="54389">MYRGCFQEKVLQTLQPNNYYQTGPVFSCFYEYGISTSSCVDNRSFPILLTAVLLLLLVLNESIEHARAQTPGECTFFNPLKPRPHRASVLDFGAVGDGKTLNTVAFQNAIFYLKSFADKGGAQLYVPAGRWLTGSVNLTSHLTLFLEKDAVILGSEDYTHWDIIDPLPSYGRGTDVPGQRYRSLIAGNNLVDVAITGNNGTIDGQGSVWWDQFDVHALNYSRPHLVEFISCSNVVISNLTFLNAPAWNIHPAYCSNVVVQNITIYSPSKSPYTNGIVPDSSEHVCIENSNISMGHDAVVLKSGWDQYGIAYGRPTTNVHIRGVRLQSSKGAGVAIGSEMSGGISGVLVENIYLHDSSMGIELKTARGRGGYIKDILFTHIVMENVWVGINATSYDESHPNDTYDRNALPAVSNIAFVDMSGKDISTAGNFKGLSELPFASFCLSGISFSVSSSSQSNPWICSDVSGFSSGVSPEPCPELSSSSSACFSLQQPHTFSQLADM</sequence>
<comment type="caution">
    <text evidence="5">The sequence shown here is derived from an EMBL/GenBank/DDBJ whole genome shotgun (WGS) entry which is preliminary data.</text>
</comment>
<evidence type="ECO:0000256" key="2">
    <source>
        <dbReference type="ARBA" id="ARBA00022801"/>
    </source>
</evidence>
<dbReference type="InterPro" id="IPR051801">
    <property type="entry name" value="GH28_Enzymes"/>
</dbReference>
<evidence type="ECO:0000313" key="5">
    <source>
        <dbReference type="EMBL" id="RAL43559.1"/>
    </source>
</evidence>
<dbReference type="Proteomes" id="UP000249390">
    <property type="component" value="Unassembled WGS sequence"/>
</dbReference>
<evidence type="ECO:0000256" key="3">
    <source>
        <dbReference type="ARBA" id="ARBA00023295"/>
    </source>
</evidence>
<comment type="similarity">
    <text evidence="1 4">Belongs to the glycosyl hydrolase 28 family.</text>
</comment>
<evidence type="ECO:0000256" key="1">
    <source>
        <dbReference type="ARBA" id="ARBA00008834"/>
    </source>
</evidence>
<dbReference type="Gene3D" id="2.160.20.10">
    <property type="entry name" value="Single-stranded right-handed beta-helix, Pectin lyase-like"/>
    <property type="match status" value="1"/>
</dbReference>
<organism evidence="5 6">
    <name type="scientific">Cuscuta australis</name>
    <dbReference type="NCBI Taxonomy" id="267555"/>
    <lineage>
        <taxon>Eukaryota</taxon>
        <taxon>Viridiplantae</taxon>
        <taxon>Streptophyta</taxon>
        <taxon>Embryophyta</taxon>
        <taxon>Tracheophyta</taxon>
        <taxon>Spermatophyta</taxon>
        <taxon>Magnoliopsida</taxon>
        <taxon>eudicotyledons</taxon>
        <taxon>Gunneridae</taxon>
        <taxon>Pentapetalae</taxon>
        <taxon>asterids</taxon>
        <taxon>lamiids</taxon>
        <taxon>Solanales</taxon>
        <taxon>Convolvulaceae</taxon>
        <taxon>Cuscuteae</taxon>
        <taxon>Cuscuta</taxon>
        <taxon>Cuscuta subgen. Grammica</taxon>
        <taxon>Cuscuta sect. Cleistogrammica</taxon>
    </lineage>
</organism>
<dbReference type="PANTHER" id="PTHR31339:SF5">
    <property type="entry name" value="HYDROLASE FAMILY 28 PROTEIN, PUTATIVE, EXPRESSED-RELATED"/>
    <property type="match status" value="1"/>
</dbReference>